<dbReference type="Gene3D" id="3.90.79.10">
    <property type="entry name" value="Nucleoside Triphosphate Pyrophosphohydrolase"/>
    <property type="match status" value="1"/>
</dbReference>
<dbReference type="SUPFAM" id="SSF55811">
    <property type="entry name" value="Nudix"/>
    <property type="match status" value="1"/>
</dbReference>
<accession>A0A1F8EEN9</accession>
<comment type="caution">
    <text evidence="1">The sequence shown here is derived from an EMBL/GenBank/DDBJ whole genome shotgun (WGS) entry which is preliminary data.</text>
</comment>
<dbReference type="Proteomes" id="UP000176893">
    <property type="component" value="Unassembled WGS sequence"/>
</dbReference>
<evidence type="ECO:0008006" key="3">
    <source>
        <dbReference type="Google" id="ProtNLM"/>
    </source>
</evidence>
<evidence type="ECO:0000313" key="1">
    <source>
        <dbReference type="EMBL" id="OGM99292.1"/>
    </source>
</evidence>
<proteinExistence type="predicted"/>
<dbReference type="InterPro" id="IPR015797">
    <property type="entry name" value="NUDIX_hydrolase-like_dom_sf"/>
</dbReference>
<name>A0A1F8EEN9_9BACT</name>
<dbReference type="STRING" id="1802661.A2649_04090"/>
<organism evidence="1 2">
    <name type="scientific">Candidatus Yanofskybacteria bacterium RIFCSPHIGHO2_01_FULL_41_26</name>
    <dbReference type="NCBI Taxonomy" id="1802661"/>
    <lineage>
        <taxon>Bacteria</taxon>
        <taxon>Candidatus Yanofskyibacteriota</taxon>
    </lineage>
</organism>
<reference evidence="1 2" key="1">
    <citation type="journal article" date="2016" name="Nat. Commun.">
        <title>Thousands of microbial genomes shed light on interconnected biogeochemical processes in an aquifer system.</title>
        <authorList>
            <person name="Anantharaman K."/>
            <person name="Brown C.T."/>
            <person name="Hug L.A."/>
            <person name="Sharon I."/>
            <person name="Castelle C.J."/>
            <person name="Probst A.J."/>
            <person name="Thomas B.C."/>
            <person name="Singh A."/>
            <person name="Wilkins M.J."/>
            <person name="Karaoz U."/>
            <person name="Brodie E.L."/>
            <person name="Williams K.H."/>
            <person name="Hubbard S.S."/>
            <person name="Banfield J.F."/>
        </authorList>
    </citation>
    <scope>NUCLEOTIDE SEQUENCE [LARGE SCALE GENOMIC DNA]</scope>
</reference>
<dbReference type="EMBL" id="MGJB01000001">
    <property type="protein sequence ID" value="OGM99292.1"/>
    <property type="molecule type" value="Genomic_DNA"/>
</dbReference>
<dbReference type="AlphaFoldDB" id="A0A1F8EEN9"/>
<sequence length="399" mass="45453">MKAIYYYDEPPDSYTKSIFLTGPSPRTPDVQSWRPEALRILEAKGFNGVVFVPEPKPGDNSQYEWSKSPQWEHKMLDMADIVLFWVPRDISALPNGESKLPGFTTNVEFGHWVNSGKAVLGHPPSAPHTGYLRFMADKFHVPTMFTLEDTINKAIELIGNGAFRSGGEREIPLQLWETHTFQAWYKSQIHAGNRLDGAKVKWIFKVGQNKDKIFYWVIHPNIYIASEKRNKTNEVVISRFDISAVVLYKRQQDILNSDLVLIKEFRSPARTDDGFIWEAPGGSSYSSVDPLQVIVDETFEEVGLKIERPRFKKVGSRQMAGTMSAHHGVLYAVELTDKELEWLKSQKDIPHGADYPDNPTGERAYTKVVKLKDVLQNNLTDWSNLGMILSVLLQERGNR</sequence>
<evidence type="ECO:0000313" key="2">
    <source>
        <dbReference type="Proteomes" id="UP000176893"/>
    </source>
</evidence>
<dbReference type="Pfam" id="PF15891">
    <property type="entry name" value="Nuc_deoxyri_tr2"/>
    <property type="match status" value="1"/>
</dbReference>
<dbReference type="Gene3D" id="3.40.50.450">
    <property type="match status" value="1"/>
</dbReference>
<protein>
    <recommendedName>
        <fullName evidence="3">Nudix hydrolase domain-containing protein</fullName>
    </recommendedName>
</protein>
<dbReference type="InterPro" id="IPR039470">
    <property type="entry name" value="Nuc_deoxyri_tr2"/>
</dbReference>
<gene>
    <name evidence="1" type="ORF">A2649_04090</name>
</gene>